<comment type="subcellular location">
    <subcellularLocation>
        <location evidence="1">Membrane</location>
        <topology evidence="1">Multi-pass membrane protein</topology>
    </subcellularLocation>
</comment>
<comment type="similarity">
    <text evidence="2">Belongs to the autoinducer-2 exporter (AI-2E) (TC 2.A.86) family.</text>
</comment>
<feature type="transmembrane region" description="Helical" evidence="6">
    <location>
        <begin position="34"/>
        <end position="53"/>
    </location>
</feature>
<keyword evidence="5 6" id="KW-0472">Membrane</keyword>
<proteinExistence type="inferred from homology"/>
<dbReference type="Proteomes" id="UP000779809">
    <property type="component" value="Unassembled WGS sequence"/>
</dbReference>
<dbReference type="EMBL" id="JACPNR010000009">
    <property type="protein sequence ID" value="MBI2678421.1"/>
    <property type="molecule type" value="Genomic_DNA"/>
</dbReference>
<accession>A0A932A9A4</accession>
<evidence type="ECO:0000313" key="7">
    <source>
        <dbReference type="EMBL" id="MBI2678421.1"/>
    </source>
</evidence>
<dbReference type="PANTHER" id="PTHR21716">
    <property type="entry name" value="TRANSMEMBRANE PROTEIN"/>
    <property type="match status" value="1"/>
</dbReference>
<reference evidence="7" key="1">
    <citation type="submission" date="2020-07" db="EMBL/GenBank/DDBJ databases">
        <title>Huge and variable diversity of episymbiotic CPR bacteria and DPANN archaea in groundwater ecosystems.</title>
        <authorList>
            <person name="He C.Y."/>
            <person name="Keren R."/>
            <person name="Whittaker M."/>
            <person name="Farag I.F."/>
            <person name="Doudna J."/>
            <person name="Cate J.H.D."/>
            <person name="Banfield J.F."/>
        </authorList>
    </citation>
    <scope>NUCLEOTIDE SEQUENCE</scope>
    <source>
        <strain evidence="7">NC_groundwater_580_Pr5_B-0.1um_64_19</strain>
    </source>
</reference>
<feature type="transmembrane region" description="Helical" evidence="6">
    <location>
        <begin position="295"/>
        <end position="326"/>
    </location>
</feature>
<feature type="transmembrane region" description="Helical" evidence="6">
    <location>
        <begin position="65"/>
        <end position="87"/>
    </location>
</feature>
<dbReference type="AlphaFoldDB" id="A0A932A9A4"/>
<organism evidence="7 8">
    <name type="scientific">Candidatus Korobacter versatilis</name>
    <dbReference type="NCBI Taxonomy" id="658062"/>
    <lineage>
        <taxon>Bacteria</taxon>
        <taxon>Pseudomonadati</taxon>
        <taxon>Acidobacteriota</taxon>
        <taxon>Terriglobia</taxon>
        <taxon>Terriglobales</taxon>
        <taxon>Candidatus Korobacteraceae</taxon>
        <taxon>Candidatus Korobacter</taxon>
    </lineage>
</organism>
<dbReference type="PANTHER" id="PTHR21716:SF62">
    <property type="entry name" value="TRANSPORT PROTEIN YDBI-RELATED"/>
    <property type="match status" value="1"/>
</dbReference>
<name>A0A932A9A4_9BACT</name>
<comment type="caution">
    <text evidence="7">The sequence shown here is derived from an EMBL/GenBank/DDBJ whole genome shotgun (WGS) entry which is preliminary data.</text>
</comment>
<sequence>MASDQRSQRSNILFAYGVALFLVFLYLARDVVLLVYISALSAVVIFPGVEQVQKLRVGSWHPSRGLAILLVIVGVLALLTVFFIFALPPIFHDLRALATEGPARTAELSERLRRIPYADRLDTNALQGYAAGAVGGMLGLFKGVAGGVLAFFSWLVMTAYFIIDGEHVFDWAMSLSPKRHRQRLEPTVRRAQRRVRNWLIGQGALMLILGTAAFIVFGAMQLKYFYLLAVVAGLANIIPIVGPIVTVVLASLVAATDSWTKVGGVLIFYLVYQQVENAFLTPRIMKSTVDLPPVAVIVALALGGAVAGIAGALIAVPTAAWVAVLIDEYVVKENEPASA</sequence>
<dbReference type="GO" id="GO:0055085">
    <property type="term" value="P:transmembrane transport"/>
    <property type="evidence" value="ECO:0007669"/>
    <property type="project" value="TreeGrafter"/>
</dbReference>
<gene>
    <name evidence="7" type="ORF">HYX28_06540</name>
</gene>
<feature type="transmembrane region" description="Helical" evidence="6">
    <location>
        <begin position="225"/>
        <end position="252"/>
    </location>
</feature>
<evidence type="ECO:0000256" key="4">
    <source>
        <dbReference type="ARBA" id="ARBA00022989"/>
    </source>
</evidence>
<keyword evidence="4 6" id="KW-1133">Transmembrane helix</keyword>
<evidence type="ECO:0000256" key="5">
    <source>
        <dbReference type="ARBA" id="ARBA00023136"/>
    </source>
</evidence>
<evidence type="ECO:0000256" key="1">
    <source>
        <dbReference type="ARBA" id="ARBA00004141"/>
    </source>
</evidence>
<dbReference type="InterPro" id="IPR002549">
    <property type="entry name" value="AI-2E-like"/>
</dbReference>
<evidence type="ECO:0000256" key="3">
    <source>
        <dbReference type="ARBA" id="ARBA00022692"/>
    </source>
</evidence>
<dbReference type="GO" id="GO:0016020">
    <property type="term" value="C:membrane"/>
    <property type="evidence" value="ECO:0007669"/>
    <property type="project" value="UniProtKB-SubCell"/>
</dbReference>
<protein>
    <submittedName>
        <fullName evidence="7">AI-2E family transporter</fullName>
    </submittedName>
</protein>
<evidence type="ECO:0000313" key="8">
    <source>
        <dbReference type="Proteomes" id="UP000779809"/>
    </source>
</evidence>
<feature type="transmembrane region" description="Helical" evidence="6">
    <location>
        <begin position="144"/>
        <end position="163"/>
    </location>
</feature>
<feature type="transmembrane region" description="Helical" evidence="6">
    <location>
        <begin position="12"/>
        <end position="28"/>
    </location>
</feature>
<feature type="transmembrane region" description="Helical" evidence="6">
    <location>
        <begin position="198"/>
        <end position="219"/>
    </location>
</feature>
<evidence type="ECO:0000256" key="2">
    <source>
        <dbReference type="ARBA" id="ARBA00009773"/>
    </source>
</evidence>
<keyword evidence="3 6" id="KW-0812">Transmembrane</keyword>
<evidence type="ECO:0000256" key="6">
    <source>
        <dbReference type="SAM" id="Phobius"/>
    </source>
</evidence>
<dbReference type="Pfam" id="PF01594">
    <property type="entry name" value="AI-2E_transport"/>
    <property type="match status" value="1"/>
</dbReference>